<evidence type="ECO:0000313" key="2">
    <source>
        <dbReference type="Proteomes" id="UP000008524"/>
    </source>
</evidence>
<gene>
    <name evidence="1" type="ORF">TB927.1.5160</name>
</gene>
<dbReference type="GeneID" id="4357584"/>
<accession>Q4GY65</accession>
<proteinExistence type="predicted"/>
<dbReference type="Proteomes" id="UP000008524">
    <property type="component" value="Chromosome 1"/>
</dbReference>
<dbReference type="PaxDb" id="5691-CAJ16722"/>
<dbReference type="RefSeq" id="XP_001219206.1">
    <property type="nucleotide sequence ID" value="XM_001219205.1"/>
</dbReference>
<dbReference type="AlphaFoldDB" id="Q4GY65"/>
<dbReference type="KEGG" id="tbr:TB927.1.5160"/>
<protein>
    <submittedName>
        <fullName evidence="1">Uncharacterized protein</fullName>
    </submittedName>
</protein>
<evidence type="ECO:0000313" key="1">
    <source>
        <dbReference type="EMBL" id="CAJ16722.1"/>
    </source>
</evidence>
<dbReference type="EMBL" id="AL929603">
    <property type="protein sequence ID" value="CAJ16722.1"/>
    <property type="molecule type" value="Genomic_DNA"/>
</dbReference>
<reference evidence="1 2" key="1">
    <citation type="journal article" date="2003" name="Nucleic Acids Res.">
        <title>The DNA sequence of chromosome I of an African trypanosome: gene content, chromosome organisation, recombination and polymorphism.</title>
        <authorList>
            <person name="Hall N."/>
            <person name="Berriman M."/>
            <person name="Lennard N.J."/>
            <person name="Harris B.R."/>
            <person name="Hertz-Fowler C."/>
            <person name="Bart-Delabesse E.N."/>
            <person name="Gerrare C.S."/>
            <person name="Atkin R.J."/>
            <person name="Barron A.J."/>
            <person name="Bowman S."/>
            <person name="Bray-Allen S.P."/>
            <person name="Bringaud F."/>
            <person name="Clark L.N."/>
            <person name="Corton C.H."/>
            <person name="Cronin A."/>
            <person name="Davies R."/>
            <person name="Doggett J."/>
            <person name="Fraser A."/>
            <person name="Gruter E."/>
            <person name="Hall S."/>
            <person name="Harper A.D."/>
            <person name="Kay M.P."/>
            <person name="Leech V."/>
            <person name="Mayes R."/>
            <person name="Price C."/>
            <person name="Quail M.A."/>
            <person name="Rabbinowitch E."/>
            <person name="Reitter C."/>
            <person name="Rutherford K."/>
            <person name="Sasse J."/>
            <person name="Sharp S."/>
            <person name="Shownkeen R."/>
            <person name="Macleod A."/>
            <person name="Taylor S."/>
            <person name="Tweedie A."/>
            <person name="Turner C.M.R."/>
            <person name="Tait A."/>
            <person name="Gull K."/>
            <person name="Barrell B."/>
            <person name="Melville S.E."/>
        </authorList>
    </citation>
    <scope>NUCLEOTIDE SEQUENCE [LARGE SCALE GENOMIC DNA]</scope>
    <source>
        <strain evidence="1 2">927/4 GUTat10.1</strain>
    </source>
</reference>
<keyword evidence="2" id="KW-1185">Reference proteome</keyword>
<reference evidence="2" key="2">
    <citation type="journal article" date="2005" name="Science">
        <title>The genome of the African trypanosome Trypanosoma brucei.</title>
        <authorList>
            <person name="Berriman M."/>
            <person name="Ghedin E."/>
            <person name="Hertz-Fowler C."/>
            <person name="Blandin G."/>
            <person name="Renauld H."/>
            <person name="Bartholomeu D.C."/>
            <person name="Lennard N.J."/>
            <person name="Caler E."/>
            <person name="Hamlin N.E."/>
            <person name="Haas B."/>
            <person name="Bohme U."/>
            <person name="Hannick L."/>
            <person name="Aslett M.A."/>
            <person name="Shallom J."/>
            <person name="Marcello L."/>
            <person name="Hou L."/>
            <person name="Wickstead B."/>
            <person name="Alsmark U.C."/>
            <person name="Arrowsmith C."/>
            <person name="Atkin R.J."/>
            <person name="Barron A.J."/>
            <person name="Bringaud F."/>
            <person name="Brooks K."/>
            <person name="Carrington M."/>
            <person name="Cherevach I."/>
            <person name="Chillingworth T.J."/>
            <person name="Churcher C."/>
            <person name="Clark L.N."/>
            <person name="Corton C.H."/>
            <person name="Cronin A."/>
            <person name="Davies R.M."/>
            <person name="Doggett J."/>
            <person name="Djikeng A."/>
            <person name="Feldblyum T."/>
            <person name="Field M.C."/>
            <person name="Fraser A."/>
            <person name="Goodhead I."/>
            <person name="Hance Z."/>
            <person name="Harper D."/>
            <person name="Harris B.R."/>
            <person name="Hauser H."/>
            <person name="Hostetler J."/>
            <person name="Ivens A."/>
            <person name="Jagels K."/>
            <person name="Johnson D."/>
            <person name="Johnson J."/>
            <person name="Jones K."/>
            <person name="Kerhornou A.X."/>
            <person name="Koo H."/>
            <person name="Larke N."/>
            <person name="Landfear S."/>
            <person name="Larkin C."/>
            <person name="Leech V."/>
            <person name="Line A."/>
            <person name="Lord A."/>
            <person name="Macleod A."/>
            <person name="Mooney P.J."/>
            <person name="Moule S."/>
            <person name="Martin D.M."/>
            <person name="Morgan G.W."/>
            <person name="Mungall K."/>
            <person name="Norbertczak H."/>
            <person name="Ormond D."/>
            <person name="Pai G."/>
            <person name="Peacock C.S."/>
            <person name="Peterson J."/>
            <person name="Quail M.A."/>
            <person name="Rabbinowitsch E."/>
            <person name="Rajandream M.A."/>
            <person name="Reitter C."/>
            <person name="Salzberg S.L."/>
            <person name="Sanders M."/>
            <person name="Schobel S."/>
            <person name="Sharp S."/>
            <person name="Simmonds M."/>
            <person name="Simpson A.J."/>
            <person name="Tallon L."/>
            <person name="Turner C.M."/>
            <person name="Tait A."/>
            <person name="Tivey A.R."/>
            <person name="Van Aken S."/>
            <person name="Walker D."/>
            <person name="Wanless D."/>
            <person name="Wang S."/>
            <person name="White B."/>
            <person name="White O."/>
            <person name="Whitehead S."/>
            <person name="Woodward J."/>
            <person name="Wortman J."/>
            <person name="Adams M.D."/>
            <person name="Embley T.M."/>
            <person name="Gull K."/>
            <person name="Ullu E."/>
            <person name="Barry J.D."/>
            <person name="Fairlamb A.H."/>
            <person name="Opperdoes F."/>
            <person name="Barrell B.G."/>
            <person name="Donelson J.E."/>
            <person name="Hall N."/>
            <person name="Fraser C.M."/>
            <person name="Melville S.E."/>
            <person name="El-Sayed N.M."/>
        </authorList>
    </citation>
    <scope>NUCLEOTIDE SEQUENCE [LARGE SCALE GENOMIC DNA]</scope>
    <source>
        <strain evidence="2">927/4 GUTat10.1</strain>
    </source>
</reference>
<organism evidence="1 2">
    <name type="scientific">Trypanosoma brucei brucei (strain 927/4 GUTat10.1)</name>
    <dbReference type="NCBI Taxonomy" id="185431"/>
    <lineage>
        <taxon>Eukaryota</taxon>
        <taxon>Discoba</taxon>
        <taxon>Euglenozoa</taxon>
        <taxon>Kinetoplastea</taxon>
        <taxon>Metakinetoplastina</taxon>
        <taxon>Trypanosomatida</taxon>
        <taxon>Trypanosomatidae</taxon>
        <taxon>Trypanosoma</taxon>
    </lineage>
</organism>
<dbReference type="InParanoid" id="Q4GY65"/>
<dbReference type="VEuPathDB" id="TriTrypDB:Tb927.1.5160"/>
<name>Q4GY65_TRYB2</name>
<sequence>MASHNEYLDIMEFNPKKARDLYVQTVSCDDAAHLSVQEYLQKALNEVNGRILGIPKQEQSGEDLCGEEELDYCALWHCLENRLVVSMYVRQGLT</sequence>